<dbReference type="Gene3D" id="1.25.40.20">
    <property type="entry name" value="Ankyrin repeat-containing domain"/>
    <property type="match status" value="1"/>
</dbReference>
<reference evidence="1" key="1">
    <citation type="submission" date="2018-10" db="EMBL/GenBank/DDBJ databases">
        <title>Hidden diversity of soil giant viruses.</title>
        <authorList>
            <person name="Schulz F."/>
            <person name="Alteio L."/>
            <person name="Goudeau D."/>
            <person name="Ryan E.M."/>
            <person name="Malmstrom R.R."/>
            <person name="Blanchard J."/>
            <person name="Woyke T."/>
        </authorList>
    </citation>
    <scope>NUCLEOTIDE SEQUENCE</scope>
    <source>
        <strain evidence="1">FNV1</strain>
    </source>
</reference>
<gene>
    <name evidence="1" type="ORF">Faunusvirus20_1</name>
</gene>
<evidence type="ECO:0000313" key="1">
    <source>
        <dbReference type="EMBL" id="AYV79518.1"/>
    </source>
</evidence>
<dbReference type="EMBL" id="MK072151">
    <property type="protein sequence ID" value="AYV79518.1"/>
    <property type="molecule type" value="Genomic_DNA"/>
</dbReference>
<sequence>IALKLINLGADVNIETNSGRTALSLLCDNSADEQQLVTATALINRGADVNTCYRDTPLGYALQVHNIELAIKLIDLGAQFMKHLDEKYTKYPRYADYIRKKYNESILAAMNDECSANAFALSFKKTYVPQLITMMVAFIL</sequence>
<dbReference type="SUPFAM" id="SSF48403">
    <property type="entry name" value="Ankyrin repeat"/>
    <property type="match status" value="1"/>
</dbReference>
<protein>
    <submittedName>
        <fullName evidence="1">Uncharacterized protein</fullName>
    </submittedName>
</protein>
<accession>A0A3G4ZX71</accession>
<dbReference type="InterPro" id="IPR036770">
    <property type="entry name" value="Ankyrin_rpt-contain_sf"/>
</dbReference>
<organism evidence="1">
    <name type="scientific">Faunusvirus sp</name>
    <dbReference type="NCBI Taxonomy" id="2487766"/>
    <lineage>
        <taxon>Viruses</taxon>
        <taxon>Varidnaviria</taxon>
        <taxon>Bamfordvirae</taxon>
        <taxon>Nucleocytoviricota</taxon>
        <taxon>Megaviricetes</taxon>
        <taxon>Imitervirales</taxon>
        <taxon>Mimiviridae</taxon>
    </lineage>
</organism>
<proteinExistence type="predicted"/>
<feature type="non-terminal residue" evidence="1">
    <location>
        <position position="1"/>
    </location>
</feature>
<dbReference type="InterPro" id="IPR002110">
    <property type="entry name" value="Ankyrin_rpt"/>
</dbReference>
<dbReference type="Pfam" id="PF12796">
    <property type="entry name" value="Ank_2"/>
    <property type="match status" value="1"/>
</dbReference>
<name>A0A3G4ZX71_9VIRU</name>
<dbReference type="SMART" id="SM00248">
    <property type="entry name" value="ANK"/>
    <property type="match status" value="2"/>
</dbReference>